<keyword evidence="7 9" id="KW-1133">Transmembrane helix</keyword>
<evidence type="ECO:0000256" key="1">
    <source>
        <dbReference type="ARBA" id="ARBA00022448"/>
    </source>
</evidence>
<name>A0A449BHU8_9MOLU</name>
<evidence type="ECO:0000256" key="3">
    <source>
        <dbReference type="ARBA" id="ARBA00022630"/>
    </source>
</evidence>
<dbReference type="GO" id="GO:0005886">
    <property type="term" value="C:plasma membrane"/>
    <property type="evidence" value="ECO:0007669"/>
    <property type="project" value="TreeGrafter"/>
</dbReference>
<keyword evidence="1" id="KW-0813">Transport</keyword>
<evidence type="ECO:0000256" key="7">
    <source>
        <dbReference type="ARBA" id="ARBA00022989"/>
    </source>
</evidence>
<evidence type="ECO:0000313" key="11">
    <source>
        <dbReference type="Proteomes" id="UP000290909"/>
    </source>
</evidence>
<dbReference type="GO" id="GO:0055085">
    <property type="term" value="P:transmembrane transport"/>
    <property type="evidence" value="ECO:0007669"/>
    <property type="project" value="InterPro"/>
</dbReference>
<dbReference type="InterPro" id="IPR004338">
    <property type="entry name" value="NqrB/RnfD"/>
</dbReference>
<feature type="transmembrane region" description="Helical" evidence="9">
    <location>
        <begin position="165"/>
        <end position="187"/>
    </location>
</feature>
<dbReference type="EMBL" id="LR215050">
    <property type="protein sequence ID" value="VEU82026.1"/>
    <property type="molecule type" value="Genomic_DNA"/>
</dbReference>
<dbReference type="PANTHER" id="PTHR30578">
    <property type="entry name" value="ELECTRON TRANSPORT COMPLEX PROTEIN RNFD"/>
    <property type="match status" value="1"/>
</dbReference>
<feature type="transmembrane region" description="Helical" evidence="9">
    <location>
        <begin position="253"/>
        <end position="271"/>
    </location>
</feature>
<evidence type="ECO:0000256" key="6">
    <source>
        <dbReference type="ARBA" id="ARBA00022967"/>
    </source>
</evidence>
<feature type="transmembrane region" description="Helical" evidence="9">
    <location>
        <begin position="31"/>
        <end position="49"/>
    </location>
</feature>
<evidence type="ECO:0000313" key="10">
    <source>
        <dbReference type="EMBL" id="VEU82026.1"/>
    </source>
</evidence>
<gene>
    <name evidence="10" type="primary">nqrB_1</name>
    <name evidence="10" type="ORF">NCTC10172_00031</name>
</gene>
<keyword evidence="11" id="KW-1185">Reference proteome</keyword>
<feature type="transmembrane region" description="Helical" evidence="9">
    <location>
        <begin position="194"/>
        <end position="213"/>
    </location>
</feature>
<proteinExistence type="predicted"/>
<keyword evidence="2" id="KW-0597">Phosphoprotein</keyword>
<evidence type="ECO:0000256" key="8">
    <source>
        <dbReference type="ARBA" id="ARBA00023136"/>
    </source>
</evidence>
<protein>
    <submittedName>
        <fullName evidence="10">Na(+)-translocating NADH-quinone reductase subunit B</fullName>
        <ecNumber evidence="10">1.6.5.-</ecNumber>
    </submittedName>
</protein>
<keyword evidence="5 9" id="KW-0812">Transmembrane</keyword>
<dbReference type="PANTHER" id="PTHR30578:SF0">
    <property type="entry name" value="ION-TRANSLOCATING OXIDOREDUCTASE COMPLEX SUBUNIT D"/>
    <property type="match status" value="1"/>
</dbReference>
<dbReference type="EC" id="1.6.5.-" evidence="10"/>
<dbReference type="Pfam" id="PF03116">
    <property type="entry name" value="NQR2_RnfD_RnfE"/>
    <property type="match status" value="1"/>
</dbReference>
<evidence type="ECO:0000256" key="5">
    <source>
        <dbReference type="ARBA" id="ARBA00022692"/>
    </source>
</evidence>
<reference evidence="10 11" key="1">
    <citation type="submission" date="2019-01" db="EMBL/GenBank/DDBJ databases">
        <authorList>
            <consortium name="Pathogen Informatics"/>
        </authorList>
    </citation>
    <scope>NUCLEOTIDE SEQUENCE [LARGE SCALE GENOMIC DNA]</scope>
    <source>
        <strain evidence="10 11">NCTC10172</strain>
    </source>
</reference>
<dbReference type="Proteomes" id="UP000290909">
    <property type="component" value="Chromosome"/>
</dbReference>
<dbReference type="AlphaFoldDB" id="A0A449BHU8"/>
<keyword evidence="3" id="KW-0285">Flavoprotein</keyword>
<dbReference type="KEGG" id="ahk:NCTC10172_00031"/>
<evidence type="ECO:0000256" key="2">
    <source>
        <dbReference type="ARBA" id="ARBA00022553"/>
    </source>
</evidence>
<keyword evidence="6" id="KW-1278">Translocase</keyword>
<evidence type="ECO:0000256" key="4">
    <source>
        <dbReference type="ARBA" id="ARBA00022643"/>
    </source>
</evidence>
<organism evidence="10 11">
    <name type="scientific">Acholeplasma hippikon</name>
    <dbReference type="NCBI Taxonomy" id="264636"/>
    <lineage>
        <taxon>Bacteria</taxon>
        <taxon>Bacillati</taxon>
        <taxon>Mycoplasmatota</taxon>
        <taxon>Mollicutes</taxon>
        <taxon>Acholeplasmatales</taxon>
        <taxon>Acholeplasmataceae</taxon>
        <taxon>Acholeplasma</taxon>
    </lineage>
</organism>
<dbReference type="STRING" id="1408416.GCA_000702765_00612"/>
<evidence type="ECO:0000256" key="9">
    <source>
        <dbReference type="SAM" id="Phobius"/>
    </source>
</evidence>
<sequence length="328" mass="35927">MNIAQRNRIIVAASLFSILLASATIFGPTVFLIGLAGIATSFVVEFLNSKLRKEKFDWTSFAITPLVITLLTTPTIISQVWMVVVATAFGVFFAKALFGGEGKYIFNPATVGLIFIALAFPVYVNNFFDPVAGEATTQTLATIFKNTPNTIVENFKILDLLMGNYAGAIGTTYKLGILILGIVLMVLQITDWRVPVTFLGGYFVLSLINFLGKGYGANAFVYALYSVLMGHLLFSAMFVATDPQTVPLYKKGRWIYAAILALITWMIQNIWAFNPLAPNTEGTIYSITLMNAVVGLIDVATVPKVKENPVMEELEAWLNTLKCCHSLS</sequence>
<keyword evidence="4" id="KW-0288">FMN</keyword>
<keyword evidence="10" id="KW-0560">Oxidoreductase</keyword>
<accession>A0A449BHU8</accession>
<feature type="transmembrane region" description="Helical" evidence="9">
    <location>
        <begin position="219"/>
        <end position="241"/>
    </location>
</feature>
<feature type="transmembrane region" description="Helical" evidence="9">
    <location>
        <begin position="105"/>
        <end position="124"/>
    </location>
</feature>
<dbReference type="GO" id="GO:0016491">
    <property type="term" value="F:oxidoreductase activity"/>
    <property type="evidence" value="ECO:0007669"/>
    <property type="project" value="UniProtKB-KW"/>
</dbReference>
<keyword evidence="8 9" id="KW-0472">Membrane</keyword>